<dbReference type="PANTHER" id="PTHR12684:SF2">
    <property type="entry name" value="TRNA 2'-PHOSPHOTRANSFERASE 1"/>
    <property type="match status" value="1"/>
</dbReference>
<dbReference type="Proteomes" id="UP000001304">
    <property type="component" value="Chromosome"/>
</dbReference>
<organism evidence="6 7">
    <name type="scientific">Ignisphaera aggregans (strain DSM 17230 / JCM 13409 / AQ1.S1)</name>
    <dbReference type="NCBI Taxonomy" id="583356"/>
    <lineage>
        <taxon>Archaea</taxon>
        <taxon>Thermoproteota</taxon>
        <taxon>Thermoprotei</taxon>
        <taxon>Desulfurococcales</taxon>
        <taxon>Desulfurococcaceae</taxon>
        <taxon>Ignisphaera</taxon>
    </lineage>
</organism>
<dbReference type="HAMAP" id="MF_00299">
    <property type="entry name" value="KptA"/>
    <property type="match status" value="1"/>
</dbReference>
<dbReference type="HOGENOM" id="CLU_052998_4_1_2"/>
<evidence type="ECO:0000313" key="6">
    <source>
        <dbReference type="EMBL" id="ADM27462.1"/>
    </source>
</evidence>
<keyword evidence="3 5" id="KW-0520">NAD</keyword>
<name>E0SSJ0_IGNAA</name>
<comment type="function">
    <text evidence="4 5">Removes the 2'-phosphate from RNA via an intermediate in which the phosphate is ADP-ribosylated by NAD followed by a presumed transesterification to release the RNA and generate ADP-ribose 1''-2''-cyclic phosphate (APPR&gt;P). May function as an ADP-ribosylase.</text>
</comment>
<dbReference type="PANTHER" id="PTHR12684">
    <property type="entry name" value="PUTATIVE PHOSPHOTRANSFERASE"/>
    <property type="match status" value="1"/>
</dbReference>
<dbReference type="InterPro" id="IPR042081">
    <property type="entry name" value="RNA_2'-PTrans_C"/>
</dbReference>
<dbReference type="GO" id="GO:0003950">
    <property type="term" value="F:NAD+ poly-ADP-ribosyltransferase activity"/>
    <property type="evidence" value="ECO:0007669"/>
    <property type="project" value="InterPro"/>
</dbReference>
<dbReference type="KEGG" id="iag:Igag_0628"/>
<evidence type="ECO:0000313" key="7">
    <source>
        <dbReference type="Proteomes" id="UP000001304"/>
    </source>
</evidence>
<dbReference type="GO" id="GO:0000215">
    <property type="term" value="F:tRNA 2'-phosphotransferase activity"/>
    <property type="evidence" value="ECO:0007669"/>
    <property type="project" value="TreeGrafter"/>
</dbReference>
<dbReference type="InterPro" id="IPR022928">
    <property type="entry name" value="RNA_2'-PTrans_KptA"/>
</dbReference>
<dbReference type="EC" id="2.7.1.-" evidence="5"/>
<dbReference type="Gene3D" id="1.10.10.970">
    <property type="entry name" value="RNA 2'-phosphotransferase, Tpt1/KptA family, N-terminal domain"/>
    <property type="match status" value="1"/>
</dbReference>
<dbReference type="GO" id="GO:0006388">
    <property type="term" value="P:tRNA splicing, via endonucleolytic cleavage and ligation"/>
    <property type="evidence" value="ECO:0007669"/>
    <property type="project" value="UniProtKB-UniRule"/>
</dbReference>
<dbReference type="SUPFAM" id="SSF56399">
    <property type="entry name" value="ADP-ribosylation"/>
    <property type="match status" value="1"/>
</dbReference>
<protein>
    <recommendedName>
        <fullName evidence="5">Probable RNA 2'-phosphotransferase</fullName>
        <ecNumber evidence="5">2.7.1.-</ecNumber>
    </recommendedName>
</protein>
<reference evidence="6 7" key="1">
    <citation type="journal article" date="2010" name="Stand. Genomic Sci.">
        <title>Complete genome sequence of Ignisphaera aggregans type strain (AQ1.S1).</title>
        <authorList>
            <person name="Goker M."/>
            <person name="Held B."/>
            <person name="Lapidus A."/>
            <person name="Nolan M."/>
            <person name="Spring S."/>
            <person name="Yasawong M."/>
            <person name="Lucas S."/>
            <person name="Glavina Del Rio T."/>
            <person name="Tice H."/>
            <person name="Cheng J.F."/>
            <person name="Goodwin L."/>
            <person name="Tapia R."/>
            <person name="Pitluck S."/>
            <person name="Liolios K."/>
            <person name="Ivanova N."/>
            <person name="Mavromatis K."/>
            <person name="Mikhailova N."/>
            <person name="Pati A."/>
            <person name="Chen A."/>
            <person name="Palaniappan K."/>
            <person name="Brambilla E."/>
            <person name="Land M."/>
            <person name="Hauser L."/>
            <person name="Chang Y.J."/>
            <person name="Jeffries C.D."/>
            <person name="Brettin T."/>
            <person name="Detter J.C."/>
            <person name="Han C."/>
            <person name="Rohde M."/>
            <person name="Sikorski J."/>
            <person name="Woyke T."/>
            <person name="Bristow J."/>
            <person name="Eisen J.A."/>
            <person name="Markowitz V."/>
            <person name="Hugenholtz P."/>
            <person name="Kyrpides N.C."/>
            <person name="Klenk H.P."/>
        </authorList>
    </citation>
    <scope>NUCLEOTIDE SEQUENCE [LARGE SCALE GENOMIC DNA]</scope>
    <source>
        <strain evidence="7">DSM 17230 / JCM 13409 / AQ1.S1</strain>
    </source>
</reference>
<keyword evidence="2 5" id="KW-0808">Transferase</keyword>
<dbReference type="Gene3D" id="3.20.170.30">
    <property type="match status" value="1"/>
</dbReference>
<evidence type="ECO:0000256" key="1">
    <source>
        <dbReference type="ARBA" id="ARBA00009836"/>
    </source>
</evidence>
<keyword evidence="7" id="KW-1185">Reference proteome</keyword>
<evidence type="ECO:0000256" key="4">
    <source>
        <dbReference type="ARBA" id="ARBA00025212"/>
    </source>
</evidence>
<dbReference type="Pfam" id="PF01885">
    <property type="entry name" value="PTS_2-RNA"/>
    <property type="match status" value="1"/>
</dbReference>
<dbReference type="STRING" id="583356.Igag_0628"/>
<proteinExistence type="inferred from homology"/>
<evidence type="ECO:0000256" key="3">
    <source>
        <dbReference type="ARBA" id="ARBA00023027"/>
    </source>
</evidence>
<evidence type="ECO:0000256" key="2">
    <source>
        <dbReference type="ARBA" id="ARBA00022679"/>
    </source>
</evidence>
<dbReference type="EMBL" id="CP002098">
    <property type="protein sequence ID" value="ADM27462.1"/>
    <property type="molecule type" value="Genomic_DNA"/>
</dbReference>
<sequence length="230" mass="26644">MAVANNTKPIYICSICGVYTEEEIHCGRRTRLFLDSSRRESLSKLMSFLLRHDPESIGLKMDSSGWVYIDDLVDGIRNRWRNSHLYRWVEKEHVIAIAMLDPKGRFEICGDRIRARYGHSKNLDIEIDYPRDIETKILYHGTAREFIDRISIEGLKPMNRHYVHLTIDMVDACIVGERHSGNPVVLKIDADCVRSHGIDIYIASKSIRLAKHVPRKCIIETLECTHIKEL</sequence>
<dbReference type="InterPro" id="IPR002745">
    <property type="entry name" value="Ptrans_KptA/Tpt1"/>
</dbReference>
<dbReference type="AlphaFoldDB" id="E0SSJ0"/>
<dbReference type="InterPro" id="IPR042080">
    <property type="entry name" value="RNA_2'-PTrans_N"/>
</dbReference>
<gene>
    <name evidence="5" type="primary">kptA</name>
    <name evidence="6" type="ordered locus">Igag_0628</name>
</gene>
<accession>E0SSJ0</accession>
<comment type="similarity">
    <text evidence="1 5">Belongs to the KptA/TPT1 family.</text>
</comment>
<evidence type="ECO:0000256" key="5">
    <source>
        <dbReference type="HAMAP-Rule" id="MF_00299"/>
    </source>
</evidence>